<dbReference type="AlphaFoldDB" id="X1GGW3"/>
<accession>X1GGW3</accession>
<proteinExistence type="predicted"/>
<dbReference type="EMBL" id="BARU01005998">
    <property type="protein sequence ID" value="GAH44040.1"/>
    <property type="molecule type" value="Genomic_DNA"/>
</dbReference>
<sequence length="84" mass="9612">MSEIAVPEWLFSKYPLVCTLCGGSFEYEGKRTIFPYPMKEYLCFPCFKKEMKAGIGRLNKVLAGQPLTPEDWQSPEKEAKDRSA</sequence>
<evidence type="ECO:0000313" key="1">
    <source>
        <dbReference type="EMBL" id="GAH44040.1"/>
    </source>
</evidence>
<gene>
    <name evidence="1" type="ORF">S03H2_11779</name>
</gene>
<reference evidence="1" key="1">
    <citation type="journal article" date="2014" name="Front. Microbiol.">
        <title>High frequency of phylogenetically diverse reductive dehalogenase-homologous genes in deep subseafloor sedimentary metagenomes.</title>
        <authorList>
            <person name="Kawai M."/>
            <person name="Futagami T."/>
            <person name="Toyoda A."/>
            <person name="Takaki Y."/>
            <person name="Nishi S."/>
            <person name="Hori S."/>
            <person name="Arai W."/>
            <person name="Tsubouchi T."/>
            <person name="Morono Y."/>
            <person name="Uchiyama I."/>
            <person name="Ito T."/>
            <person name="Fujiyama A."/>
            <person name="Inagaki F."/>
            <person name="Takami H."/>
        </authorList>
    </citation>
    <scope>NUCLEOTIDE SEQUENCE</scope>
    <source>
        <strain evidence="1">Expedition CK06-06</strain>
    </source>
</reference>
<protein>
    <submittedName>
        <fullName evidence="1">Uncharacterized protein</fullName>
    </submittedName>
</protein>
<name>X1GGW3_9ZZZZ</name>
<organism evidence="1">
    <name type="scientific">marine sediment metagenome</name>
    <dbReference type="NCBI Taxonomy" id="412755"/>
    <lineage>
        <taxon>unclassified sequences</taxon>
        <taxon>metagenomes</taxon>
        <taxon>ecological metagenomes</taxon>
    </lineage>
</organism>
<comment type="caution">
    <text evidence="1">The sequence shown here is derived from an EMBL/GenBank/DDBJ whole genome shotgun (WGS) entry which is preliminary data.</text>
</comment>